<dbReference type="Gene3D" id="2.80.10.50">
    <property type="match status" value="1"/>
</dbReference>
<dbReference type="PROSITE" id="PS50231">
    <property type="entry name" value="RICIN_B_LECTIN"/>
    <property type="match status" value="1"/>
</dbReference>
<dbReference type="EMBL" id="KI911157">
    <property type="protein sequence ID" value="ETR99374.1"/>
    <property type="molecule type" value="Genomic_DNA"/>
</dbReference>
<dbReference type="Proteomes" id="UP000024376">
    <property type="component" value="Unassembled WGS sequence"/>
</dbReference>
<keyword evidence="2" id="KW-0430">Lectin</keyword>
<dbReference type="Pfam" id="PF14200">
    <property type="entry name" value="RicinB_lectin_2"/>
    <property type="match status" value="1"/>
</dbReference>
<name>A0A024S221_HYPJR</name>
<feature type="domain" description="Ricin B lectin" evidence="1">
    <location>
        <begin position="6"/>
        <end position="142"/>
    </location>
</feature>
<dbReference type="HOGENOM" id="CLU_1777716_0_0_1"/>
<dbReference type="SMART" id="SM00458">
    <property type="entry name" value="RICIN"/>
    <property type="match status" value="1"/>
</dbReference>
<protein>
    <submittedName>
        <fullName evidence="2">Ricin B-like lectin</fullName>
    </submittedName>
</protein>
<reference evidence="3" key="1">
    <citation type="journal article" date="2013" name="Ind. Biotechnol.">
        <title>Comparative genomics analysis of Trichoderma reesei strains.</title>
        <authorList>
            <person name="Koike H."/>
            <person name="Aerts A."/>
            <person name="LaButti K."/>
            <person name="Grigoriev I.V."/>
            <person name="Baker S.E."/>
        </authorList>
    </citation>
    <scope>NUCLEOTIDE SEQUENCE [LARGE SCALE GENOMIC DNA]</scope>
    <source>
        <strain evidence="3">ATCC 56765 / BCRC 32924 / NRRL 11460 / Rut C-30</strain>
    </source>
</reference>
<evidence type="ECO:0000313" key="3">
    <source>
        <dbReference type="Proteomes" id="UP000024376"/>
    </source>
</evidence>
<gene>
    <name evidence="2" type="ORF">M419DRAFT_86525</name>
</gene>
<dbReference type="KEGG" id="trr:M419DRAFT_86525"/>
<dbReference type="GO" id="GO:0030246">
    <property type="term" value="F:carbohydrate binding"/>
    <property type="evidence" value="ECO:0007669"/>
    <property type="project" value="UniProtKB-KW"/>
</dbReference>
<dbReference type="InterPro" id="IPR000772">
    <property type="entry name" value="Ricin_B_lectin"/>
</dbReference>
<dbReference type="SUPFAM" id="SSF50370">
    <property type="entry name" value="Ricin B-like lectins"/>
    <property type="match status" value="1"/>
</dbReference>
<proteinExistence type="predicted"/>
<sequence length="144" mass="15922">MSFNEGTYFITTALSSHKAVDLDSSEATGRIIVYEGHDGKNQQWRVSKITHDEWSIQSVATDTYITASSGDDAAVHGSKLLPECNSVARWKIVKANKGDNYHIYSVAHPRKVLDVTGSKQENSTPIIAYNYHGGANQQFIFSEV</sequence>
<organism evidence="2 3">
    <name type="scientific">Hypocrea jecorina (strain ATCC 56765 / BCRC 32924 / NRRL 11460 / Rut C-30)</name>
    <name type="common">Trichoderma reesei</name>
    <dbReference type="NCBI Taxonomy" id="1344414"/>
    <lineage>
        <taxon>Eukaryota</taxon>
        <taxon>Fungi</taxon>
        <taxon>Dikarya</taxon>
        <taxon>Ascomycota</taxon>
        <taxon>Pezizomycotina</taxon>
        <taxon>Sordariomycetes</taxon>
        <taxon>Hypocreomycetidae</taxon>
        <taxon>Hypocreales</taxon>
        <taxon>Hypocreaceae</taxon>
        <taxon>Trichoderma</taxon>
    </lineage>
</organism>
<evidence type="ECO:0000259" key="1">
    <source>
        <dbReference type="SMART" id="SM00458"/>
    </source>
</evidence>
<evidence type="ECO:0000313" key="2">
    <source>
        <dbReference type="EMBL" id="ETR99374.1"/>
    </source>
</evidence>
<dbReference type="InterPro" id="IPR035992">
    <property type="entry name" value="Ricin_B-like_lectins"/>
</dbReference>
<dbReference type="AlphaFoldDB" id="A0A024S221"/>
<dbReference type="OrthoDB" id="2131701at2759"/>
<accession>A0A024S221</accession>